<reference evidence="2" key="1">
    <citation type="submission" date="2016-10" db="EMBL/GenBank/DDBJ databases">
        <authorList>
            <person name="Varghese N."/>
            <person name="Submissions S."/>
        </authorList>
    </citation>
    <scope>NUCLEOTIDE SEQUENCE [LARGE SCALE GENOMIC DNA]</scope>
    <source>
        <strain evidence="2">PL19</strain>
    </source>
</reference>
<keyword evidence="2" id="KW-1185">Reference proteome</keyword>
<accession>A0A1I3XVB0</accession>
<proteinExistence type="predicted"/>
<gene>
    <name evidence="1" type="ORF">SAMN05192584_104340</name>
</gene>
<evidence type="ECO:0000313" key="1">
    <source>
        <dbReference type="EMBL" id="SFK23413.1"/>
    </source>
</evidence>
<sequence length="182" mass="19878">MPGRWAPLVAVRSRPWPYEAVRSRTKEPRRFRGTRTCFTRKRRVRAPARTVVRAGIGSGDEALHTWAFSEYPDDRRILREATARPGAVVLGRRLFDIVDGPNGWDGTSGYGAGEAGKPAFAVLRRARGSQGAGGLPVPMLSAVCSTAPGAPPERSRSMPSRIRRTSAAWLPVRPVIHWAPSG</sequence>
<dbReference type="AlphaFoldDB" id="A0A1I3XVB0"/>
<evidence type="ECO:0000313" key="2">
    <source>
        <dbReference type="Proteomes" id="UP000198928"/>
    </source>
</evidence>
<name>A0A1I3XVB0_9ACTN</name>
<dbReference type="EMBL" id="FOSG01000004">
    <property type="protein sequence ID" value="SFK23413.1"/>
    <property type="molecule type" value="Genomic_DNA"/>
</dbReference>
<protein>
    <submittedName>
        <fullName evidence="1">Uncharacterized protein</fullName>
    </submittedName>
</protein>
<organism evidence="1 2">
    <name type="scientific">Streptomyces pini</name>
    <dbReference type="NCBI Taxonomy" id="1520580"/>
    <lineage>
        <taxon>Bacteria</taxon>
        <taxon>Bacillati</taxon>
        <taxon>Actinomycetota</taxon>
        <taxon>Actinomycetes</taxon>
        <taxon>Kitasatosporales</taxon>
        <taxon>Streptomycetaceae</taxon>
        <taxon>Streptomyces</taxon>
    </lineage>
</organism>
<dbReference type="Proteomes" id="UP000198928">
    <property type="component" value="Unassembled WGS sequence"/>
</dbReference>